<sequence>MLKADFDGELTADFLFLLDLCRNPDEVFHTGSPEHKLAKAWIDFLCTYTCQTVAERRLKNVYLSHLCTALVEGKLYGPFVKAPGKDKLEMVDFKKPSSVIEPTKSCPPGTPCHLCSPQPPHCVAAGQVAQQSTSAVPAIAAPAPTTAVVAVNAASGSTQQALAVPSAVQQAAAQQTCIAYAPVCIPCPASMYTGQSSTPMAQVCTAHQCPGAQAQAQGQGQASPALACALQTLQTPSAQIASAQATPGQLYSPPQPLLSPYTAAQVCIASSPYGAAKLDSVYPSGITTNCACVQRPCTCGGRSTGGSDQRSKAEDDITCTYLIKELNFTPHFLKEFDDTLTSFMKICSQSSGIENQTIAEATKSSNQLKGEETIAPSISCPHHSEINFADDAISHSSSQISSEEVEELSTNISDLLNAISAELRGDINAGSNEFLETELGRYKAFLNKHHVHITRHMGKLKPDSKLRNFLLLSLQNDLIKLLNENNHIKI</sequence>
<protein>
    <recommendedName>
        <fullName evidence="1">DUF4485 domain-containing protein</fullName>
    </recommendedName>
</protein>
<feature type="domain" description="DUF4485" evidence="1">
    <location>
        <begin position="33"/>
        <end position="90"/>
    </location>
</feature>
<dbReference type="AlphaFoldDB" id="A0A1B0AQ89"/>
<dbReference type="Proteomes" id="UP000092460">
    <property type="component" value="Unassembled WGS sequence"/>
</dbReference>
<evidence type="ECO:0000313" key="2">
    <source>
        <dbReference type="EnsemblMetazoa" id="GPPI004678-PA"/>
    </source>
</evidence>
<dbReference type="VEuPathDB" id="VectorBase:GPPI004678"/>
<reference evidence="2" key="2">
    <citation type="submission" date="2020-05" db="UniProtKB">
        <authorList>
            <consortium name="EnsemblMetazoa"/>
        </authorList>
    </citation>
    <scope>IDENTIFICATION</scope>
    <source>
        <strain evidence="2">IAEA</strain>
    </source>
</reference>
<dbReference type="EnsemblMetazoa" id="GPPI004678-RA">
    <property type="protein sequence ID" value="GPPI004678-PA"/>
    <property type="gene ID" value="GPPI004678"/>
</dbReference>
<evidence type="ECO:0000313" key="3">
    <source>
        <dbReference type="Proteomes" id="UP000092460"/>
    </source>
</evidence>
<accession>A0A1B0AQ89</accession>
<keyword evidence="3" id="KW-1185">Reference proteome</keyword>
<evidence type="ECO:0000259" key="1">
    <source>
        <dbReference type="Pfam" id="PF14846"/>
    </source>
</evidence>
<dbReference type="EMBL" id="JXJN01001745">
    <property type="status" value="NOT_ANNOTATED_CDS"/>
    <property type="molecule type" value="Genomic_DNA"/>
</dbReference>
<dbReference type="Pfam" id="PF14846">
    <property type="entry name" value="DUF4485"/>
    <property type="match status" value="1"/>
</dbReference>
<organism evidence="2 3">
    <name type="scientific">Glossina palpalis gambiensis</name>
    <dbReference type="NCBI Taxonomy" id="67801"/>
    <lineage>
        <taxon>Eukaryota</taxon>
        <taxon>Metazoa</taxon>
        <taxon>Ecdysozoa</taxon>
        <taxon>Arthropoda</taxon>
        <taxon>Hexapoda</taxon>
        <taxon>Insecta</taxon>
        <taxon>Pterygota</taxon>
        <taxon>Neoptera</taxon>
        <taxon>Endopterygota</taxon>
        <taxon>Diptera</taxon>
        <taxon>Brachycera</taxon>
        <taxon>Muscomorpha</taxon>
        <taxon>Hippoboscoidea</taxon>
        <taxon>Glossinidae</taxon>
        <taxon>Glossina</taxon>
    </lineage>
</organism>
<reference evidence="3" key="1">
    <citation type="submission" date="2015-01" db="EMBL/GenBank/DDBJ databases">
        <authorList>
            <person name="Aksoy S."/>
            <person name="Warren W."/>
            <person name="Wilson R.K."/>
        </authorList>
    </citation>
    <scope>NUCLEOTIDE SEQUENCE [LARGE SCALE GENOMIC DNA]</scope>
    <source>
        <strain evidence="3">IAEA</strain>
    </source>
</reference>
<proteinExistence type="predicted"/>
<name>A0A1B0AQ89_9MUSC</name>
<dbReference type="InterPro" id="IPR027831">
    <property type="entry name" value="DUF4485"/>
</dbReference>